<sequence>MERRHLVTLEVEGRPATFATAHERAWKQAVRDAVARSGVSPGEGRFGVRIEFRLAAARTSNEVWDLDNLIKPTLDAMEGVFGLRPWKGTPQPADGRVDRIEASKRLPSADERPGATIDVWLL</sequence>
<dbReference type="EMBL" id="JBHTJA010000052">
    <property type="protein sequence ID" value="MFD0903310.1"/>
    <property type="molecule type" value="Genomic_DNA"/>
</dbReference>
<accession>A0ABW3ETX0</accession>
<gene>
    <name evidence="1" type="ORF">ACFQ11_23160</name>
</gene>
<name>A0ABW3ETX0_9ACTN</name>
<dbReference type="RefSeq" id="WP_378301995.1">
    <property type="nucleotide sequence ID" value="NZ_JBHTJA010000052.1"/>
</dbReference>
<proteinExistence type="predicted"/>
<dbReference type="Proteomes" id="UP001596972">
    <property type="component" value="Unassembled WGS sequence"/>
</dbReference>
<dbReference type="Gene3D" id="3.30.1330.70">
    <property type="entry name" value="Holliday junction resolvase RusA"/>
    <property type="match status" value="1"/>
</dbReference>
<keyword evidence="2" id="KW-1185">Reference proteome</keyword>
<dbReference type="SUPFAM" id="SSF103084">
    <property type="entry name" value="Holliday junction resolvase RusA"/>
    <property type="match status" value="1"/>
</dbReference>
<dbReference type="Pfam" id="PF05866">
    <property type="entry name" value="RusA"/>
    <property type="match status" value="1"/>
</dbReference>
<comment type="caution">
    <text evidence="1">The sequence shown here is derived from an EMBL/GenBank/DDBJ whole genome shotgun (WGS) entry which is preliminary data.</text>
</comment>
<evidence type="ECO:0000313" key="1">
    <source>
        <dbReference type="EMBL" id="MFD0903310.1"/>
    </source>
</evidence>
<organism evidence="1 2">
    <name type="scientific">Actinomadura sediminis</name>
    <dbReference type="NCBI Taxonomy" id="1038904"/>
    <lineage>
        <taxon>Bacteria</taxon>
        <taxon>Bacillati</taxon>
        <taxon>Actinomycetota</taxon>
        <taxon>Actinomycetes</taxon>
        <taxon>Streptosporangiales</taxon>
        <taxon>Thermomonosporaceae</taxon>
        <taxon>Actinomadura</taxon>
    </lineage>
</organism>
<dbReference type="InterPro" id="IPR008822">
    <property type="entry name" value="Endonuclease_RusA-like"/>
</dbReference>
<reference evidence="2" key="1">
    <citation type="journal article" date="2019" name="Int. J. Syst. Evol. Microbiol.">
        <title>The Global Catalogue of Microorganisms (GCM) 10K type strain sequencing project: providing services to taxonomists for standard genome sequencing and annotation.</title>
        <authorList>
            <consortium name="The Broad Institute Genomics Platform"/>
            <consortium name="The Broad Institute Genome Sequencing Center for Infectious Disease"/>
            <person name="Wu L."/>
            <person name="Ma J."/>
        </authorList>
    </citation>
    <scope>NUCLEOTIDE SEQUENCE [LARGE SCALE GENOMIC DNA]</scope>
    <source>
        <strain evidence="2">JCM 31202</strain>
    </source>
</reference>
<protein>
    <submittedName>
        <fullName evidence="1">RusA family crossover junction endodeoxyribonuclease</fullName>
    </submittedName>
</protein>
<dbReference type="InterPro" id="IPR036614">
    <property type="entry name" value="RusA-like_sf"/>
</dbReference>
<evidence type="ECO:0000313" key="2">
    <source>
        <dbReference type="Proteomes" id="UP001596972"/>
    </source>
</evidence>